<dbReference type="InterPro" id="IPR004330">
    <property type="entry name" value="FAR1_DNA_bnd_dom"/>
</dbReference>
<comment type="similarity">
    <text evidence="1">Belongs to the FHY3/FAR1 family.</text>
</comment>
<feature type="domain" description="Tf2-1-like SH3-like" evidence="4">
    <location>
        <begin position="17"/>
        <end position="81"/>
    </location>
</feature>
<dbReference type="AlphaFoldDB" id="A0A9D4XIR2"/>
<keyword evidence="1" id="KW-0862">Zinc</keyword>
<dbReference type="InterPro" id="IPR058778">
    <property type="entry name" value="HTH_FAR1-11-like"/>
</dbReference>
<name>A0A9D4XIR2_PEA</name>
<dbReference type="InterPro" id="IPR056924">
    <property type="entry name" value="SH3_Tf2-1"/>
</dbReference>
<keyword evidence="7" id="KW-1185">Reference proteome</keyword>
<sequence length="777" mass="91276">MKKYADKKRRDVSFEVGEWVFLKLRPHRQQTVARRINQKLAPRYFGPYPILARVGAVSYKLKLLESARIHSVFHVSQLKKAVGNYTVEPELPAGLEVDDDDLEEPESLMASCEIREGDRLVKHGVGNDRELDNGPGAVPDVGLVTKRPFTWKVYSRRKKGGAGERKGEAEDVSSKNGSSEIIIGRNIIDEVEEIGISKKENILISSLNIEINGFLQESSEGDTFKESNIVPFVGQIFLSEEEAFIFYKRYAYQHGFSVRKGRFIKQNGIVSRRDFFCHREGRTSLKIIEPSKEQRNRESTRCECKTHLRISLQKTHDMFPSEWRVTTFVVEHNHTLLTQSEVRFLPANRIISDDYSEQIFLLKEGGLSVRQLMRVIELEKNVEHGYLPFIEKDVRNLFLKAKKKVEIIDVVDLLKYCDDAKKSCSKFQYAYTLDEERRLEHIFWSHAYCFDWYQEYEDVVVFDTTYKVNSYEMPFGIFVGMNNHGKTILFGCALLRNEKTSAFRWLMKTFISLMKKPPKTILTDQDPWMKEGISKELSSTKHSFCIWHITFKFSCWFNAILRDKYPKWCSDFYGLYKLETREEFEHHWPKVVAKYNLQSNKHVKELYEIKSYWALAYLRDYFFGGMTTTGRSESINAFIKRFINSHTTLSDFTKQVDLAINDIYKKEEHEAMLEKCKRLNMKLISPLQEQAHSLLTGFAFQKFQEEFERSIQYSIHHRNGNVFVLRYYKDANSRKHMVFWDDCHEIPSNYLPSRWRLQVSHEDEEVNPQPINVVFED</sequence>
<dbReference type="Proteomes" id="UP001058974">
    <property type="component" value="Chromosome 4"/>
</dbReference>
<keyword evidence="1" id="KW-0479">Metal-binding</keyword>
<keyword evidence="1" id="KW-0863">Zinc-finger</keyword>
<dbReference type="Gramene" id="Psat04G0484900-T1">
    <property type="protein sequence ID" value="KAI5421157.1"/>
    <property type="gene ID" value="KIW84_044849"/>
</dbReference>
<accession>A0A9D4XIR2</accession>
<dbReference type="Pfam" id="PF26175">
    <property type="entry name" value="HTH_FAR1"/>
    <property type="match status" value="1"/>
</dbReference>
<comment type="caution">
    <text evidence="6">The sequence shown here is derived from an EMBL/GenBank/DDBJ whole genome shotgun (WGS) entry which is preliminary data.</text>
</comment>
<dbReference type="Pfam" id="PF10551">
    <property type="entry name" value="MULE"/>
    <property type="match status" value="1"/>
</dbReference>
<evidence type="ECO:0000313" key="6">
    <source>
        <dbReference type="EMBL" id="KAI5421157.1"/>
    </source>
</evidence>
<keyword evidence="1" id="KW-0539">Nucleus</keyword>
<evidence type="ECO:0000313" key="7">
    <source>
        <dbReference type="Proteomes" id="UP001058974"/>
    </source>
</evidence>
<protein>
    <recommendedName>
        <fullName evidence="1">Protein FAR1-RELATED SEQUENCE</fullName>
    </recommendedName>
</protein>
<proteinExistence type="inferred from homology"/>
<dbReference type="GO" id="GO:0008270">
    <property type="term" value="F:zinc ion binding"/>
    <property type="evidence" value="ECO:0007669"/>
    <property type="project" value="UniProtKB-UniRule"/>
</dbReference>
<dbReference type="PANTHER" id="PTHR31669:SF263">
    <property type="entry name" value="PROTEIN FAR1-RELATED SEQUENCE"/>
    <property type="match status" value="1"/>
</dbReference>
<comment type="function">
    <text evidence="1">Putative transcription activator involved in regulating light control of development.</text>
</comment>
<dbReference type="Pfam" id="PF03101">
    <property type="entry name" value="FAR1"/>
    <property type="match status" value="1"/>
</dbReference>
<dbReference type="InterPro" id="IPR031052">
    <property type="entry name" value="FHY3/FAR1"/>
</dbReference>
<comment type="subcellular location">
    <subcellularLocation>
        <location evidence="1">Nucleus</location>
    </subcellularLocation>
</comment>
<dbReference type="GO" id="GO:0006355">
    <property type="term" value="P:regulation of DNA-templated transcription"/>
    <property type="evidence" value="ECO:0007669"/>
    <property type="project" value="UniProtKB-UniRule"/>
</dbReference>
<evidence type="ECO:0000259" key="2">
    <source>
        <dbReference type="Pfam" id="PF03101"/>
    </source>
</evidence>
<evidence type="ECO:0000259" key="3">
    <source>
        <dbReference type="Pfam" id="PF10551"/>
    </source>
</evidence>
<gene>
    <name evidence="6" type="ORF">KIW84_044849</name>
</gene>
<evidence type="ECO:0000259" key="5">
    <source>
        <dbReference type="Pfam" id="PF26175"/>
    </source>
</evidence>
<dbReference type="Pfam" id="PF24626">
    <property type="entry name" value="SH3_Tf2-1"/>
    <property type="match status" value="1"/>
</dbReference>
<evidence type="ECO:0000256" key="1">
    <source>
        <dbReference type="RuleBase" id="RU367018"/>
    </source>
</evidence>
<feature type="domain" description="FAR1-related sequence 11-like HTH-like" evidence="5">
    <location>
        <begin position="351"/>
        <end position="403"/>
    </location>
</feature>
<organism evidence="6 7">
    <name type="scientific">Pisum sativum</name>
    <name type="common">Garden pea</name>
    <name type="synonym">Lathyrus oleraceus</name>
    <dbReference type="NCBI Taxonomy" id="3888"/>
    <lineage>
        <taxon>Eukaryota</taxon>
        <taxon>Viridiplantae</taxon>
        <taxon>Streptophyta</taxon>
        <taxon>Embryophyta</taxon>
        <taxon>Tracheophyta</taxon>
        <taxon>Spermatophyta</taxon>
        <taxon>Magnoliopsida</taxon>
        <taxon>eudicotyledons</taxon>
        <taxon>Gunneridae</taxon>
        <taxon>Pentapetalae</taxon>
        <taxon>rosids</taxon>
        <taxon>fabids</taxon>
        <taxon>Fabales</taxon>
        <taxon>Fabaceae</taxon>
        <taxon>Papilionoideae</taxon>
        <taxon>50 kb inversion clade</taxon>
        <taxon>NPAAA clade</taxon>
        <taxon>Hologalegina</taxon>
        <taxon>IRL clade</taxon>
        <taxon>Fabeae</taxon>
        <taxon>Lathyrus</taxon>
    </lineage>
</organism>
<evidence type="ECO:0000259" key="4">
    <source>
        <dbReference type="Pfam" id="PF24626"/>
    </source>
</evidence>
<dbReference type="GO" id="GO:0005634">
    <property type="term" value="C:nucleus"/>
    <property type="evidence" value="ECO:0007669"/>
    <property type="project" value="UniProtKB-SubCell"/>
</dbReference>
<reference evidence="6 7" key="1">
    <citation type="journal article" date="2022" name="Nat. Genet.">
        <title>Improved pea reference genome and pan-genome highlight genomic features and evolutionary characteristics.</title>
        <authorList>
            <person name="Yang T."/>
            <person name="Liu R."/>
            <person name="Luo Y."/>
            <person name="Hu S."/>
            <person name="Wang D."/>
            <person name="Wang C."/>
            <person name="Pandey M.K."/>
            <person name="Ge S."/>
            <person name="Xu Q."/>
            <person name="Li N."/>
            <person name="Li G."/>
            <person name="Huang Y."/>
            <person name="Saxena R.K."/>
            <person name="Ji Y."/>
            <person name="Li M."/>
            <person name="Yan X."/>
            <person name="He Y."/>
            <person name="Liu Y."/>
            <person name="Wang X."/>
            <person name="Xiang C."/>
            <person name="Varshney R.K."/>
            <person name="Ding H."/>
            <person name="Gao S."/>
            <person name="Zong X."/>
        </authorList>
    </citation>
    <scope>NUCLEOTIDE SEQUENCE [LARGE SCALE GENOMIC DNA]</scope>
    <source>
        <strain evidence="6 7">cv. Zhongwan 6</strain>
    </source>
</reference>
<dbReference type="InterPro" id="IPR018289">
    <property type="entry name" value="MULE_transposase_dom"/>
</dbReference>
<dbReference type="EMBL" id="JAMSHJ010000004">
    <property type="protein sequence ID" value="KAI5421157.1"/>
    <property type="molecule type" value="Genomic_DNA"/>
</dbReference>
<dbReference type="PANTHER" id="PTHR31669">
    <property type="entry name" value="PROTEIN FAR1-RELATED SEQUENCE 10-RELATED"/>
    <property type="match status" value="1"/>
</dbReference>
<feature type="domain" description="FAR1" evidence="2">
    <location>
        <begin position="246"/>
        <end position="337"/>
    </location>
</feature>
<feature type="domain" description="MULE transposase" evidence="3">
    <location>
        <begin position="459"/>
        <end position="550"/>
    </location>
</feature>